<evidence type="ECO:0000256" key="1">
    <source>
        <dbReference type="PROSITE-ProRule" id="PRU00325"/>
    </source>
</evidence>
<protein>
    <recommendedName>
        <fullName evidence="2">SWIM-type domain-containing protein</fullName>
    </recommendedName>
</protein>
<sequence>MNTENQARATASFTLRYQQPSDFHADAVQLLTHLERDEVQFAGKVKQPLAFREGLATLFAIVSSDYRYIPKDRTAYLAFMQMRRSARHQGLAKAYRAYFDWLLRNDPQAWLMLDPIISVHPDGLFLEVFSKDEACYAALALDQDLFETQGKLQFGTTHIDFSPELAQGLEQIRSFRSTHFAVGKTAVNFQTETAPALPDTEIIEKRIQVPQTWIRGLLQVQSAAQLPADIFHLKPIDLYNALRYLRLHADVKGKKRGLRIELVPNQPPRLILEPTDQVIEGSAEPYQGQQAKLIRLWGRRRLSLLKRFLPFAETIEVQVLGHGLPSFWILGGSGMSLTLAITGFTSSNWSQALNFDLLLPRRSETLAELTTVVAALQKVYVATLEELVVTTQLSELVCRTALQQASQQGLVIYDLAHDVYRYRPLTQEPLDMSHFQFRHPAEKLAYDLVARQQAISQLQLNLLPLEGIEISATITVKEDKRDYLAKLKLTEEGQISKASCSCHQIMTQGLSHGACSHLLALRIAYAAQQAKRDLSMITQETRLFTRRHQQQREQIQVTLNHQRLLISRELNQHIKPQQFAFNSVQEARQAYLGKIAQLELSGFIEG</sequence>
<dbReference type="PROSITE" id="PS50966">
    <property type="entry name" value="ZF_SWIM"/>
    <property type="match status" value="1"/>
</dbReference>
<evidence type="ECO:0000313" key="4">
    <source>
        <dbReference type="Proteomes" id="UP000190460"/>
    </source>
</evidence>
<proteinExistence type="predicted"/>
<dbReference type="Proteomes" id="UP000190460">
    <property type="component" value="Unassembled WGS sequence"/>
</dbReference>
<dbReference type="GO" id="GO:0008270">
    <property type="term" value="F:zinc ion binding"/>
    <property type="evidence" value="ECO:0007669"/>
    <property type="project" value="UniProtKB-KW"/>
</dbReference>
<reference evidence="4" key="1">
    <citation type="submission" date="2017-02" db="EMBL/GenBank/DDBJ databases">
        <authorList>
            <person name="Varghese N."/>
            <person name="Submissions S."/>
        </authorList>
    </citation>
    <scope>NUCLEOTIDE SEQUENCE [LARGE SCALE GENOMIC DNA]</scope>
    <source>
        <strain evidence="4">ATCC 49788</strain>
    </source>
</reference>
<evidence type="ECO:0000313" key="3">
    <source>
        <dbReference type="EMBL" id="SKA87887.1"/>
    </source>
</evidence>
<dbReference type="EMBL" id="FUYB01000016">
    <property type="protein sequence ID" value="SKA87887.1"/>
    <property type="molecule type" value="Genomic_DNA"/>
</dbReference>
<keyword evidence="1" id="KW-0862">Zinc</keyword>
<dbReference type="InterPro" id="IPR007527">
    <property type="entry name" value="Znf_SWIM"/>
</dbReference>
<organism evidence="3 4">
    <name type="scientific">Thiothrix eikelboomii</name>
    <dbReference type="NCBI Taxonomy" id="92487"/>
    <lineage>
        <taxon>Bacteria</taxon>
        <taxon>Pseudomonadati</taxon>
        <taxon>Pseudomonadota</taxon>
        <taxon>Gammaproteobacteria</taxon>
        <taxon>Thiotrichales</taxon>
        <taxon>Thiotrichaceae</taxon>
        <taxon>Thiothrix</taxon>
    </lineage>
</organism>
<accession>A0A1T4XER9</accession>
<dbReference type="OrthoDB" id="7821105at2"/>
<dbReference type="STRING" id="92487.SAMN02745130_02890"/>
<feature type="domain" description="SWIM-type" evidence="2">
    <location>
        <begin position="483"/>
        <end position="526"/>
    </location>
</feature>
<evidence type="ECO:0000259" key="2">
    <source>
        <dbReference type="PROSITE" id="PS50966"/>
    </source>
</evidence>
<keyword evidence="1" id="KW-0863">Zinc-finger</keyword>
<keyword evidence="1" id="KW-0479">Metal-binding</keyword>
<name>A0A1T4XER9_9GAMM</name>
<dbReference type="RefSeq" id="WP_078923343.1">
    <property type="nucleotide sequence ID" value="NZ_FUYB01000016.1"/>
</dbReference>
<gene>
    <name evidence="3" type="ORF">SAMN02745130_02890</name>
</gene>
<keyword evidence="4" id="KW-1185">Reference proteome</keyword>
<dbReference type="AlphaFoldDB" id="A0A1T4XER9"/>